<reference evidence="1 3" key="1">
    <citation type="journal article" date="2019" name="Sci. Rep.">
        <title>Orb-weaving spider Araneus ventricosus genome elucidates the spidroin gene catalogue.</title>
        <authorList>
            <person name="Kono N."/>
            <person name="Nakamura H."/>
            <person name="Ohtoshi R."/>
            <person name="Moran D.A.P."/>
            <person name="Shinohara A."/>
            <person name="Yoshida Y."/>
            <person name="Fujiwara M."/>
            <person name="Mori M."/>
            <person name="Tomita M."/>
            <person name="Arakawa K."/>
        </authorList>
    </citation>
    <scope>NUCLEOTIDE SEQUENCE [LARGE SCALE GENOMIC DNA]</scope>
</reference>
<proteinExistence type="predicted"/>
<dbReference type="AlphaFoldDB" id="A0A4Y2QMJ6"/>
<dbReference type="EMBL" id="BGPR01014304">
    <property type="protein sequence ID" value="GBN64627.1"/>
    <property type="molecule type" value="Genomic_DNA"/>
</dbReference>
<sequence length="96" mass="10556">MFLLDSLNVLGFSGHYRSNSGYTPPSLPNGTILYPNGIPAVTYPTNGVTFYNPPENVCTFGSPQANFNVIYPSSVYLPQQTFQCHPMVSDFVALFL</sequence>
<name>A0A4Y2QMJ6_ARAVE</name>
<comment type="caution">
    <text evidence="1">The sequence shown here is derived from an EMBL/GenBank/DDBJ whole genome shotgun (WGS) entry which is preliminary data.</text>
</comment>
<dbReference type="Proteomes" id="UP000499080">
    <property type="component" value="Unassembled WGS sequence"/>
</dbReference>
<organism evidence="1 3">
    <name type="scientific">Araneus ventricosus</name>
    <name type="common">Orbweaver spider</name>
    <name type="synonym">Epeira ventricosa</name>
    <dbReference type="NCBI Taxonomy" id="182803"/>
    <lineage>
        <taxon>Eukaryota</taxon>
        <taxon>Metazoa</taxon>
        <taxon>Ecdysozoa</taxon>
        <taxon>Arthropoda</taxon>
        <taxon>Chelicerata</taxon>
        <taxon>Arachnida</taxon>
        <taxon>Araneae</taxon>
        <taxon>Araneomorphae</taxon>
        <taxon>Entelegynae</taxon>
        <taxon>Araneoidea</taxon>
        <taxon>Araneidae</taxon>
        <taxon>Araneus</taxon>
    </lineage>
</organism>
<evidence type="ECO:0000313" key="2">
    <source>
        <dbReference type="EMBL" id="GBN64627.1"/>
    </source>
</evidence>
<dbReference type="EMBL" id="BGPR01014288">
    <property type="protein sequence ID" value="GBN64547.1"/>
    <property type="molecule type" value="Genomic_DNA"/>
</dbReference>
<evidence type="ECO:0000313" key="1">
    <source>
        <dbReference type="EMBL" id="GBN64547.1"/>
    </source>
</evidence>
<keyword evidence="3" id="KW-1185">Reference proteome</keyword>
<protein>
    <submittedName>
        <fullName evidence="1">Uncharacterized protein</fullName>
    </submittedName>
</protein>
<dbReference type="OrthoDB" id="6418544at2759"/>
<evidence type="ECO:0000313" key="3">
    <source>
        <dbReference type="Proteomes" id="UP000499080"/>
    </source>
</evidence>
<gene>
    <name evidence="1" type="ORF">AVEN_147325_1</name>
    <name evidence="2" type="ORF">AVEN_21681_1</name>
</gene>
<accession>A0A4Y2QMJ6</accession>